<keyword evidence="3" id="KW-0804">Transcription</keyword>
<dbReference type="PANTHER" id="PTHR43280:SF32">
    <property type="entry name" value="TRANSCRIPTIONAL REGULATORY PROTEIN"/>
    <property type="match status" value="1"/>
</dbReference>
<evidence type="ECO:0000259" key="4">
    <source>
        <dbReference type="PROSITE" id="PS01124"/>
    </source>
</evidence>
<sequence>MLREQLTIRLVKEVCGGLNVGDEMAFLDAPERLADIHLPCEMCCMGFVYCMQGSIRYTVDTISHTIQRGDVLLMPIGPTLNGVTADADFKGKALLLSRGFLNEIIRGMRQLTSLFLFSRTHPQFSLNEEEAQELLIYLGLLERRLHQPHNPYCKDIVGSIITVIIYSVSEAICRVKELSSGQQTRAEKIFTDFIRLVEEHFKKERHVAWYAEKLGITQNYLSGIIKEVSMRTPGQWIDRYVILEICVQLKDTGKSVKEITRELNFCSQSGMGKFFKDHIGVSPSEYRK</sequence>
<evidence type="ECO:0000313" key="5">
    <source>
        <dbReference type="EMBL" id="EKX96941.1"/>
    </source>
</evidence>
<dbReference type="Proteomes" id="UP000010433">
    <property type="component" value="Unassembled WGS sequence"/>
</dbReference>
<keyword evidence="1" id="KW-0805">Transcription regulation</keyword>
<accession>L1N157</accession>
<dbReference type="PROSITE" id="PS01124">
    <property type="entry name" value="HTH_ARAC_FAMILY_2"/>
    <property type="match status" value="1"/>
</dbReference>
<keyword evidence="2" id="KW-0238">DNA-binding</keyword>
<dbReference type="STRING" id="1127699.HMPREF9151_02322"/>
<dbReference type="GO" id="GO:0003700">
    <property type="term" value="F:DNA-binding transcription factor activity"/>
    <property type="evidence" value="ECO:0007669"/>
    <property type="project" value="InterPro"/>
</dbReference>
<dbReference type="PATRIC" id="fig|1127699.3.peg.2122"/>
<dbReference type="RefSeq" id="WP_009161182.1">
    <property type="nucleotide sequence ID" value="NZ_KB290963.1"/>
</dbReference>
<evidence type="ECO:0000256" key="1">
    <source>
        <dbReference type="ARBA" id="ARBA00023015"/>
    </source>
</evidence>
<keyword evidence="6" id="KW-1185">Reference proteome</keyword>
<proteinExistence type="predicted"/>
<protein>
    <submittedName>
        <fullName evidence="5">Transcriptional regulator, AraC family</fullName>
    </submittedName>
</protein>
<dbReference type="Pfam" id="PF12833">
    <property type="entry name" value="HTH_18"/>
    <property type="match status" value="1"/>
</dbReference>
<evidence type="ECO:0000256" key="2">
    <source>
        <dbReference type="ARBA" id="ARBA00023125"/>
    </source>
</evidence>
<dbReference type="SUPFAM" id="SSF46689">
    <property type="entry name" value="Homeodomain-like"/>
    <property type="match status" value="1"/>
</dbReference>
<dbReference type="OrthoDB" id="1372329at2"/>
<dbReference type="InterPro" id="IPR018060">
    <property type="entry name" value="HTH_AraC"/>
</dbReference>
<feature type="domain" description="HTH araC/xylS-type" evidence="4">
    <location>
        <begin position="191"/>
        <end position="288"/>
    </location>
</feature>
<dbReference type="AlphaFoldDB" id="L1N157"/>
<name>L1N157_9BACT</name>
<dbReference type="SMART" id="SM00342">
    <property type="entry name" value="HTH_ARAC"/>
    <property type="match status" value="1"/>
</dbReference>
<gene>
    <name evidence="5" type="ORF">HMPREF9151_02322</name>
</gene>
<dbReference type="Gene3D" id="1.10.10.60">
    <property type="entry name" value="Homeodomain-like"/>
    <property type="match status" value="1"/>
</dbReference>
<evidence type="ECO:0000256" key="3">
    <source>
        <dbReference type="ARBA" id="ARBA00023163"/>
    </source>
</evidence>
<organism evidence="5 6">
    <name type="scientific">Hoylesella saccharolytica F0055</name>
    <dbReference type="NCBI Taxonomy" id="1127699"/>
    <lineage>
        <taxon>Bacteria</taxon>
        <taxon>Pseudomonadati</taxon>
        <taxon>Bacteroidota</taxon>
        <taxon>Bacteroidia</taxon>
        <taxon>Bacteroidales</taxon>
        <taxon>Prevotellaceae</taxon>
        <taxon>Hoylesella</taxon>
    </lineage>
</organism>
<dbReference type="PANTHER" id="PTHR43280">
    <property type="entry name" value="ARAC-FAMILY TRANSCRIPTIONAL REGULATOR"/>
    <property type="match status" value="1"/>
</dbReference>
<reference evidence="5 6" key="1">
    <citation type="submission" date="2012-05" db="EMBL/GenBank/DDBJ databases">
        <authorList>
            <person name="Weinstock G."/>
            <person name="Sodergren E."/>
            <person name="Lobos E.A."/>
            <person name="Fulton L."/>
            <person name="Fulton R."/>
            <person name="Courtney L."/>
            <person name="Fronick C."/>
            <person name="O'Laughlin M."/>
            <person name="Godfrey J."/>
            <person name="Wilson R.M."/>
            <person name="Miner T."/>
            <person name="Farmer C."/>
            <person name="Delehaunty K."/>
            <person name="Cordes M."/>
            <person name="Minx P."/>
            <person name="Tomlinson C."/>
            <person name="Chen J."/>
            <person name="Wollam A."/>
            <person name="Pepin K.H."/>
            <person name="Bhonagiri V."/>
            <person name="Zhang X."/>
            <person name="Suruliraj S."/>
            <person name="Warren W."/>
            <person name="Mitreva M."/>
            <person name="Mardis E.R."/>
            <person name="Wilson R.K."/>
        </authorList>
    </citation>
    <scope>NUCLEOTIDE SEQUENCE [LARGE SCALE GENOMIC DNA]</scope>
    <source>
        <strain evidence="5 6">F0055</strain>
    </source>
</reference>
<evidence type="ECO:0000313" key="6">
    <source>
        <dbReference type="Proteomes" id="UP000010433"/>
    </source>
</evidence>
<comment type="caution">
    <text evidence="5">The sequence shown here is derived from an EMBL/GenBank/DDBJ whole genome shotgun (WGS) entry which is preliminary data.</text>
</comment>
<dbReference type="InterPro" id="IPR009057">
    <property type="entry name" value="Homeodomain-like_sf"/>
</dbReference>
<dbReference type="EMBL" id="AMEP01000148">
    <property type="protein sequence ID" value="EKX96941.1"/>
    <property type="molecule type" value="Genomic_DNA"/>
</dbReference>
<dbReference type="HOGENOM" id="CLU_000445_88_2_10"/>
<dbReference type="GO" id="GO:0043565">
    <property type="term" value="F:sequence-specific DNA binding"/>
    <property type="evidence" value="ECO:0007669"/>
    <property type="project" value="InterPro"/>
</dbReference>